<reference evidence="1 2" key="1">
    <citation type="submission" date="2020-06" db="EMBL/GenBank/DDBJ databases">
        <authorList>
            <person name="Kim S.-J."/>
            <person name="Park S.-J."/>
        </authorList>
    </citation>
    <scope>NUCLEOTIDE SEQUENCE [LARGE SCALE GENOMIC DNA]</scope>
    <source>
        <strain evidence="1 2">SW-151</strain>
    </source>
</reference>
<dbReference type="InterPro" id="IPR011990">
    <property type="entry name" value="TPR-like_helical_dom_sf"/>
</dbReference>
<dbReference type="Proteomes" id="UP000652427">
    <property type="component" value="Unassembled WGS sequence"/>
</dbReference>
<dbReference type="EMBL" id="JABWMH010000002">
    <property type="protein sequence ID" value="NVD27368.1"/>
    <property type="molecule type" value="Genomic_DNA"/>
</dbReference>
<proteinExistence type="predicted"/>
<dbReference type="SUPFAM" id="SSF48452">
    <property type="entry name" value="TPR-like"/>
    <property type="match status" value="1"/>
</dbReference>
<organism evidence="1 2">
    <name type="scientific">Parasphingorhabdus flavimaris</name>
    <dbReference type="NCBI Taxonomy" id="266812"/>
    <lineage>
        <taxon>Bacteria</taxon>
        <taxon>Pseudomonadati</taxon>
        <taxon>Pseudomonadota</taxon>
        <taxon>Alphaproteobacteria</taxon>
        <taxon>Sphingomonadales</taxon>
        <taxon>Sphingomonadaceae</taxon>
        <taxon>Parasphingorhabdus</taxon>
    </lineage>
</organism>
<accession>A0ABX2N0Y9</accession>
<evidence type="ECO:0000313" key="1">
    <source>
        <dbReference type="EMBL" id="NVD27368.1"/>
    </source>
</evidence>
<comment type="caution">
    <text evidence="1">The sequence shown here is derived from an EMBL/GenBank/DDBJ whole genome shotgun (WGS) entry which is preliminary data.</text>
</comment>
<protein>
    <submittedName>
        <fullName evidence="1">Cytochrome C biosynthesis protein</fullName>
    </submittedName>
</protein>
<dbReference type="RefSeq" id="WP_176278903.1">
    <property type="nucleotide sequence ID" value="NZ_JABWMH010000002.1"/>
</dbReference>
<sequence>MMGWIIIFVLVLICAAALIWLGKLSRTTYEITAAALLLGVAGYAWQGNPGMAGVSVEPKEAPNSFDDTTIDARNDLGERFGTAQEWLVFSDSLNRSGKHGAAANYLRNGVKEHPEDPDLWVGLGNALVVHANGVITPAAQFAFQKAADLSPEHPGPPFFLGLAYAQSGKIDQARAIWTELLARSSKDAPWREDLESRLATMEQIQPTLPVQPELPAEQ</sequence>
<name>A0ABX2N0Y9_9SPHN</name>
<gene>
    <name evidence="1" type="ORF">HUO14_05565</name>
</gene>
<evidence type="ECO:0000313" key="2">
    <source>
        <dbReference type="Proteomes" id="UP000652427"/>
    </source>
</evidence>
<keyword evidence="2" id="KW-1185">Reference proteome</keyword>
<dbReference type="Gene3D" id="1.25.40.10">
    <property type="entry name" value="Tetratricopeptide repeat domain"/>
    <property type="match status" value="1"/>
</dbReference>